<comment type="caution">
    <text evidence="1">The sequence shown here is derived from an EMBL/GenBank/DDBJ whole genome shotgun (WGS) entry which is preliminary data.</text>
</comment>
<protein>
    <submittedName>
        <fullName evidence="1">Uncharacterized protein</fullName>
    </submittedName>
</protein>
<accession>A0A7C4H2Q1</accession>
<proteinExistence type="predicted"/>
<evidence type="ECO:0000313" key="1">
    <source>
        <dbReference type="EMBL" id="HGM07332.1"/>
    </source>
</evidence>
<sequence>MWIFIGEVATPRLVFPCAVPIKTKKKIELSESRKMASLLINSLKPVKTVSDGFLLYHNLYSVIPTSNGHISVQEIISKSVNTTLCDMINRVGFYTLTYVEDNKESIVKVIPIIVIYKDGLWEHVSVAPVKAVENSEYKVNDEYGLGIVVTGTESEHIRPYAYNIIHKPTSLIMLRKCRITE</sequence>
<gene>
    <name evidence="1" type="ORF">ENU31_02860</name>
</gene>
<dbReference type="EMBL" id="DTCA01000091">
    <property type="protein sequence ID" value="HGM07332.1"/>
    <property type="molecule type" value="Genomic_DNA"/>
</dbReference>
<organism evidence="1">
    <name type="scientific">Ignisphaera aggregans</name>
    <dbReference type="NCBI Taxonomy" id="334771"/>
    <lineage>
        <taxon>Archaea</taxon>
        <taxon>Thermoproteota</taxon>
        <taxon>Thermoprotei</taxon>
        <taxon>Desulfurococcales</taxon>
        <taxon>Desulfurococcaceae</taxon>
        <taxon>Ignisphaera</taxon>
    </lineage>
</organism>
<reference evidence="1" key="1">
    <citation type="journal article" date="2020" name="mSystems">
        <title>Genome- and Community-Level Interaction Insights into Carbon Utilization and Element Cycling Functions of Hydrothermarchaeota in Hydrothermal Sediment.</title>
        <authorList>
            <person name="Zhou Z."/>
            <person name="Liu Y."/>
            <person name="Xu W."/>
            <person name="Pan J."/>
            <person name="Luo Z.H."/>
            <person name="Li M."/>
        </authorList>
    </citation>
    <scope>NUCLEOTIDE SEQUENCE [LARGE SCALE GENOMIC DNA]</scope>
    <source>
        <strain evidence="1">SpSt-658</strain>
    </source>
</reference>
<dbReference type="AlphaFoldDB" id="A0A7C4H2Q1"/>
<name>A0A7C4H2Q1_9CREN</name>